<dbReference type="EMBL" id="WKLT01000033">
    <property type="protein sequence ID" value="MRY60429.1"/>
    <property type="molecule type" value="Genomic_DNA"/>
</dbReference>
<dbReference type="RefSeq" id="WP_151877607.1">
    <property type="nucleotide sequence ID" value="NZ_WKLT01000033.1"/>
</dbReference>
<dbReference type="Pfam" id="PF07104">
    <property type="entry name" value="DUF1366"/>
    <property type="match status" value="1"/>
</dbReference>
<proteinExistence type="predicted"/>
<dbReference type="Proteomes" id="UP000463337">
    <property type="component" value="Unassembled WGS sequence"/>
</dbReference>
<evidence type="ECO:0000313" key="2">
    <source>
        <dbReference type="Proteomes" id="UP000463337"/>
    </source>
</evidence>
<organism evidence="1 2">
    <name type="scientific">Parabacteroides distasonis</name>
    <dbReference type="NCBI Taxonomy" id="823"/>
    <lineage>
        <taxon>Bacteria</taxon>
        <taxon>Pseudomonadati</taxon>
        <taxon>Bacteroidota</taxon>
        <taxon>Bacteroidia</taxon>
        <taxon>Bacteroidales</taxon>
        <taxon>Tannerellaceae</taxon>
        <taxon>Parabacteroides</taxon>
    </lineage>
</organism>
<accession>A0A7K0GMN7</accession>
<protein>
    <submittedName>
        <fullName evidence="1">DUF1366 domain-containing protein</fullName>
    </submittedName>
</protein>
<reference evidence="1 2" key="1">
    <citation type="journal article" date="2019" name="Nat. Med.">
        <title>A library of human gut bacterial isolates paired with longitudinal multiomics data enables mechanistic microbiome research.</title>
        <authorList>
            <person name="Poyet M."/>
            <person name="Groussin M."/>
            <person name="Gibbons S.M."/>
            <person name="Avila-Pacheco J."/>
            <person name="Jiang X."/>
            <person name="Kearney S.M."/>
            <person name="Perrotta A.R."/>
            <person name="Berdy B."/>
            <person name="Zhao S."/>
            <person name="Lieberman T.D."/>
            <person name="Swanson P.K."/>
            <person name="Smith M."/>
            <person name="Roesemann S."/>
            <person name="Alexander J.E."/>
            <person name="Rich S.A."/>
            <person name="Livny J."/>
            <person name="Vlamakis H."/>
            <person name="Clish C."/>
            <person name="Bullock K."/>
            <person name="Deik A."/>
            <person name="Scott J."/>
            <person name="Pierce K.A."/>
            <person name="Xavier R.J."/>
            <person name="Alm E.J."/>
        </authorList>
    </citation>
    <scope>NUCLEOTIDE SEQUENCE [LARGE SCALE GENOMIC DNA]</scope>
    <source>
        <strain evidence="1 2">BIOML-A41</strain>
    </source>
</reference>
<name>A0A7K0GMN7_PARDI</name>
<dbReference type="AlphaFoldDB" id="A0A7K0GMN7"/>
<comment type="caution">
    <text evidence="1">The sequence shown here is derived from an EMBL/GenBank/DDBJ whole genome shotgun (WGS) entry which is preliminary data.</text>
</comment>
<dbReference type="InterPro" id="IPR009796">
    <property type="entry name" value="DUF1366"/>
</dbReference>
<evidence type="ECO:0000313" key="1">
    <source>
        <dbReference type="EMBL" id="MRY60429.1"/>
    </source>
</evidence>
<sequence length="132" mass="14954">MKLEFQRKSLDYNLDGSLRGTVVTLGNVENSYVPILLPGDKTTLSNQELFDLAMEKLYQENFPQRAENEKFNLLGEKIAQADDAIDRMNKQMNTQKAESAIAQATIASMMMKFYEKGLLIDEDLLANNETIV</sequence>
<gene>
    <name evidence="1" type="ORF">GKD59_21505</name>
</gene>